<proteinExistence type="inferred from homology"/>
<protein>
    <submittedName>
        <fullName evidence="14">3-ketoacyl-CoA reductase</fullName>
    </submittedName>
</protein>
<reference evidence="14 15" key="1">
    <citation type="journal article" date="2015" name="Genome Biol. Evol.">
        <title>Phylogenomic analyses indicate that early fungi evolved digesting cell walls of algal ancestors of land plants.</title>
        <authorList>
            <person name="Chang Y."/>
            <person name="Wang S."/>
            <person name="Sekimoto S."/>
            <person name="Aerts A.L."/>
            <person name="Choi C."/>
            <person name="Clum A."/>
            <person name="LaButti K.M."/>
            <person name="Lindquist E.A."/>
            <person name="Yee Ngan C."/>
            <person name="Ohm R.A."/>
            <person name="Salamov A.A."/>
            <person name="Grigoriev I.V."/>
            <person name="Spatafora J.W."/>
            <person name="Berbee M.L."/>
        </authorList>
    </citation>
    <scope>NUCLEOTIDE SEQUENCE [LARGE SCALE GENOMIC DNA]</scope>
    <source>
        <strain evidence="14 15">NRRL 28638</strain>
    </source>
</reference>
<evidence type="ECO:0000256" key="9">
    <source>
        <dbReference type="ARBA" id="ARBA00023098"/>
    </source>
</evidence>
<dbReference type="GO" id="GO:0030497">
    <property type="term" value="P:fatty acid elongation"/>
    <property type="evidence" value="ECO:0007669"/>
    <property type="project" value="EnsemblFungi"/>
</dbReference>
<dbReference type="PANTHER" id="PTHR43086">
    <property type="entry name" value="VERY-LONG-CHAIN 3-OXOOACYL-COA REDUCTASE"/>
    <property type="match status" value="1"/>
</dbReference>
<keyword evidence="7 13" id="KW-1133">Transmembrane helix</keyword>
<name>A0A137P5E7_CONC2</name>
<keyword evidence="5" id="KW-0276">Fatty acid metabolism</keyword>
<keyword evidence="6" id="KW-0521">NADP</keyword>
<dbReference type="PRINTS" id="PR00081">
    <property type="entry name" value="GDHRDH"/>
</dbReference>
<organism evidence="14 15">
    <name type="scientific">Conidiobolus coronatus (strain ATCC 28846 / CBS 209.66 / NRRL 28638)</name>
    <name type="common">Delacroixia coronata</name>
    <dbReference type="NCBI Taxonomy" id="796925"/>
    <lineage>
        <taxon>Eukaryota</taxon>
        <taxon>Fungi</taxon>
        <taxon>Fungi incertae sedis</taxon>
        <taxon>Zoopagomycota</taxon>
        <taxon>Entomophthoromycotina</taxon>
        <taxon>Entomophthoromycetes</taxon>
        <taxon>Entomophthorales</taxon>
        <taxon>Ancylistaceae</taxon>
        <taxon>Conidiobolus</taxon>
    </lineage>
</organism>
<comment type="pathway">
    <text evidence="1">Lipid metabolism; fatty acid biosynthesis.</text>
</comment>
<evidence type="ECO:0000256" key="7">
    <source>
        <dbReference type="ARBA" id="ARBA00022989"/>
    </source>
</evidence>
<dbReference type="UniPathway" id="UPA00094"/>
<keyword evidence="15" id="KW-1185">Reference proteome</keyword>
<dbReference type="PRINTS" id="PR00080">
    <property type="entry name" value="SDRFAMILY"/>
</dbReference>
<dbReference type="InterPro" id="IPR002347">
    <property type="entry name" value="SDR_fam"/>
</dbReference>
<sequence>MSEYYITDSVKHFTGGYGVEFLIFFGLVYFVHKLAPLLFTLVQVYFFSGHSLEEFGAGTGAWAVITGCTDGIGEEFALQLAKAKFNIVLVSRTQSKLDNLASSIQDKYNVETKTVAIDYSKATEKDFENLGSIVSQIPVRVLINNVGLSHEFPVAFHEESIDRTRDILKVNIDGLVNTTYSVLPEIIKNSKKEKGLILNMGSFSGLIPSAYLAPYSASKAFLCTFSQALGPELEKLNVAVQCTNTYFVVSKMSKIRKPSFFIPTAEKYVKVVLGKLGIPGGAFTPFTSTPYPSHALINWAYETFLSRKFWVDMSADMHRDIRKRALAKRARQA</sequence>
<evidence type="ECO:0000256" key="2">
    <source>
        <dbReference type="ARBA" id="ARBA00022516"/>
    </source>
</evidence>
<comment type="similarity">
    <text evidence="12">Belongs to the short-chain dehydrogenases/reductases (SDR) family.</text>
</comment>
<dbReference type="GO" id="GO:0030148">
    <property type="term" value="P:sphingolipid biosynthetic process"/>
    <property type="evidence" value="ECO:0007669"/>
    <property type="project" value="EnsemblFungi"/>
</dbReference>
<gene>
    <name evidence="14" type="ORF">CONCODRAFT_49877</name>
</gene>
<keyword evidence="11" id="KW-0275">Fatty acid biosynthesis</keyword>
<keyword evidence="3 13" id="KW-0812">Transmembrane</keyword>
<dbReference type="InterPro" id="IPR020904">
    <property type="entry name" value="Sc_DH/Rdtase_CS"/>
</dbReference>
<keyword evidence="4" id="KW-0256">Endoplasmic reticulum</keyword>
<dbReference type="OrthoDB" id="5545019at2759"/>
<dbReference type="EMBL" id="KQ964508">
    <property type="protein sequence ID" value="KXN70240.1"/>
    <property type="molecule type" value="Genomic_DNA"/>
</dbReference>
<dbReference type="Gene3D" id="3.40.50.720">
    <property type="entry name" value="NAD(P)-binding Rossmann-like Domain"/>
    <property type="match status" value="1"/>
</dbReference>
<evidence type="ECO:0000313" key="14">
    <source>
        <dbReference type="EMBL" id="KXN70240.1"/>
    </source>
</evidence>
<dbReference type="PANTHER" id="PTHR43086:SF2">
    <property type="entry name" value="HYDROXYSTEROID DEHYDROGENASE-LIKE PROTEIN 1"/>
    <property type="match status" value="1"/>
</dbReference>
<evidence type="ECO:0000256" key="4">
    <source>
        <dbReference type="ARBA" id="ARBA00022824"/>
    </source>
</evidence>
<keyword evidence="2" id="KW-0444">Lipid biosynthesis</keyword>
<dbReference type="HAMAP" id="MF_03107">
    <property type="entry name" value="3_ketoreductase"/>
    <property type="match status" value="1"/>
</dbReference>
<feature type="non-terminal residue" evidence="14">
    <location>
        <position position="333"/>
    </location>
</feature>
<dbReference type="GO" id="GO:0045703">
    <property type="term" value="F:ketoreductase activity"/>
    <property type="evidence" value="ECO:0007669"/>
    <property type="project" value="EnsemblFungi"/>
</dbReference>
<evidence type="ECO:0000256" key="10">
    <source>
        <dbReference type="ARBA" id="ARBA00023136"/>
    </source>
</evidence>
<evidence type="ECO:0000256" key="12">
    <source>
        <dbReference type="RuleBase" id="RU000363"/>
    </source>
</evidence>
<keyword evidence="9" id="KW-0443">Lipid metabolism</keyword>
<keyword evidence="8" id="KW-0560">Oxidoreductase</keyword>
<evidence type="ECO:0000256" key="11">
    <source>
        <dbReference type="ARBA" id="ARBA00023160"/>
    </source>
</evidence>
<feature type="transmembrane region" description="Helical" evidence="13">
    <location>
        <begin position="21"/>
        <end position="46"/>
    </location>
</feature>
<dbReference type="PROSITE" id="PS00061">
    <property type="entry name" value="ADH_SHORT"/>
    <property type="match status" value="1"/>
</dbReference>
<dbReference type="Proteomes" id="UP000070444">
    <property type="component" value="Unassembled WGS sequence"/>
</dbReference>
<dbReference type="Pfam" id="PF00106">
    <property type="entry name" value="adh_short"/>
    <property type="match status" value="1"/>
</dbReference>
<evidence type="ECO:0000256" key="8">
    <source>
        <dbReference type="ARBA" id="ARBA00023002"/>
    </source>
</evidence>
<accession>A0A137P5E7</accession>
<dbReference type="AlphaFoldDB" id="A0A137P5E7"/>
<dbReference type="PIRSF" id="PIRSF000126">
    <property type="entry name" value="11-beta-HSD1"/>
    <property type="match status" value="1"/>
</dbReference>
<keyword evidence="10 13" id="KW-0472">Membrane</keyword>
<dbReference type="GO" id="GO:0042761">
    <property type="term" value="P:very long-chain fatty acid biosynthetic process"/>
    <property type="evidence" value="ECO:0007669"/>
    <property type="project" value="EnsemblFungi"/>
</dbReference>
<dbReference type="InterPro" id="IPR036291">
    <property type="entry name" value="NAD(P)-bd_dom_sf"/>
</dbReference>
<evidence type="ECO:0000256" key="1">
    <source>
        <dbReference type="ARBA" id="ARBA00005194"/>
    </source>
</evidence>
<dbReference type="InterPro" id="IPR027533">
    <property type="entry name" value="3_ketoreductase_fungal"/>
</dbReference>
<dbReference type="GO" id="GO:0005789">
    <property type="term" value="C:endoplasmic reticulum membrane"/>
    <property type="evidence" value="ECO:0007669"/>
    <property type="project" value="EnsemblFungi"/>
</dbReference>
<evidence type="ECO:0000256" key="5">
    <source>
        <dbReference type="ARBA" id="ARBA00022832"/>
    </source>
</evidence>
<evidence type="ECO:0000256" key="3">
    <source>
        <dbReference type="ARBA" id="ARBA00022692"/>
    </source>
</evidence>
<dbReference type="STRING" id="796925.A0A137P5E7"/>
<dbReference type="OMA" id="LVAPGMM"/>
<evidence type="ECO:0000313" key="15">
    <source>
        <dbReference type="Proteomes" id="UP000070444"/>
    </source>
</evidence>
<evidence type="ECO:0000256" key="6">
    <source>
        <dbReference type="ARBA" id="ARBA00022857"/>
    </source>
</evidence>
<dbReference type="SUPFAM" id="SSF51735">
    <property type="entry name" value="NAD(P)-binding Rossmann-fold domains"/>
    <property type="match status" value="1"/>
</dbReference>
<dbReference type="CDD" id="cd05356">
    <property type="entry name" value="17beta-HSD1_like_SDR_c"/>
    <property type="match status" value="1"/>
</dbReference>
<evidence type="ECO:0000256" key="13">
    <source>
        <dbReference type="SAM" id="Phobius"/>
    </source>
</evidence>